<dbReference type="EMBL" id="CP022163">
    <property type="protein sequence ID" value="ATB32836.1"/>
    <property type="molecule type" value="Genomic_DNA"/>
</dbReference>
<dbReference type="PANTHER" id="PTHR34512">
    <property type="entry name" value="CELL SURFACE PROTEIN"/>
    <property type="match status" value="1"/>
</dbReference>
<dbReference type="Gene3D" id="2.130.10.10">
    <property type="entry name" value="YVTN repeat-like/Quinoprotein amine dehydrogenase"/>
    <property type="match status" value="1"/>
</dbReference>
<evidence type="ECO:0000313" key="2">
    <source>
        <dbReference type="EMBL" id="ATB32836.1"/>
    </source>
</evidence>
<reference evidence="2 3" key="1">
    <citation type="submission" date="2017-06" db="EMBL/GenBank/DDBJ databases">
        <authorList>
            <person name="Kim H.J."/>
            <person name="Triplett B.A."/>
        </authorList>
    </citation>
    <scope>NUCLEOTIDE SEQUENCE [LARGE SCALE GENOMIC DNA]</scope>
    <source>
        <strain evidence="2 3">DSM 14713</strain>
    </source>
</reference>
<organism evidence="2 3">
    <name type="scientific">Melittangium boletus DSM 14713</name>
    <dbReference type="NCBI Taxonomy" id="1294270"/>
    <lineage>
        <taxon>Bacteria</taxon>
        <taxon>Pseudomonadati</taxon>
        <taxon>Myxococcota</taxon>
        <taxon>Myxococcia</taxon>
        <taxon>Myxococcales</taxon>
        <taxon>Cystobacterineae</taxon>
        <taxon>Archangiaceae</taxon>
        <taxon>Melittangium</taxon>
    </lineage>
</organism>
<dbReference type="KEGG" id="mbd:MEBOL_006325"/>
<feature type="domain" description="Pyrrolo-quinoline quinone repeat" evidence="1">
    <location>
        <begin position="443"/>
        <end position="586"/>
    </location>
</feature>
<dbReference type="AlphaFoldDB" id="A0A250IPH1"/>
<sequence>MELDGVNLLPGAVEEPLVEGVSALLEAVAALHRGTRRLAQVSLTEAHLELVLRRSGTDIDVQVASLSRPARLLRPPLRLDAEELTEAARVCGQSFLQDLVQVSPRTREEESAQTLERALRQLDEPTSLVRDQKPQPFSLRVPPATVPGFGFALDDADDVLRRAAKEKGPALASLLCPGEVWLALPERPVAWRAMGPAFLTALELTRQAADLARALEVGEPRFAFEPAGVRPELALDLKTGEARLGAATLSLGAKELMAAVYHLGQTLAVTLSEHERALASNPYLVELAERCREGLSHLRDVVRPAGEGTATPARAVPAPGSSRPLKVPGRLRRLRFESLWEQRKLADADEGRLMMSPKGVVYSSPDMACGFDRKTGKQQWRRAASHGVAASVDGYTLAASAARLCGFPGKGSGAAWMRGHEALRIGPQLLRHYGMLYTLADDRVALAIHELTGREVWRQTPPRTRRGYLSVHAHRALLATDSGYLYGLGLADGQVRFRMSASLPFLGAPVPWAKHFVALLGQGSNSALLLADAHTGESVWTFEMSLALPSTPLPSGKRLYIAGELEGEGVLVCVDSAGQARWQRALHLGPGPFALARLPGAVLVTSALGAAARVSDAGEVDWRLGAAGEQLTRALQPIVSRGVVLVPGERVRAVDPTRGDVLAEVRAGVGLMSLQADSRLNLYFLDEFGTLSAYRLGSHFAVVGD</sequence>
<dbReference type="SUPFAM" id="SSF50998">
    <property type="entry name" value="Quinoprotein alcohol dehydrogenase-like"/>
    <property type="match status" value="1"/>
</dbReference>
<dbReference type="PANTHER" id="PTHR34512:SF30">
    <property type="entry name" value="OUTER MEMBRANE PROTEIN ASSEMBLY FACTOR BAMB"/>
    <property type="match status" value="1"/>
</dbReference>
<dbReference type="RefSeq" id="WP_342747689.1">
    <property type="nucleotide sequence ID" value="NZ_CP022163.1"/>
</dbReference>
<gene>
    <name evidence="2" type="ORF">MEBOL_006325</name>
</gene>
<proteinExistence type="predicted"/>
<dbReference type="Proteomes" id="UP000217289">
    <property type="component" value="Chromosome"/>
</dbReference>
<name>A0A250IPH1_9BACT</name>
<dbReference type="Pfam" id="PF13360">
    <property type="entry name" value="PQQ_2"/>
    <property type="match status" value="1"/>
</dbReference>
<dbReference type="InterPro" id="IPR011047">
    <property type="entry name" value="Quinoprotein_ADH-like_sf"/>
</dbReference>
<accession>A0A250IPH1</accession>
<evidence type="ECO:0000313" key="3">
    <source>
        <dbReference type="Proteomes" id="UP000217289"/>
    </source>
</evidence>
<keyword evidence="3" id="KW-1185">Reference proteome</keyword>
<evidence type="ECO:0000259" key="1">
    <source>
        <dbReference type="Pfam" id="PF13360"/>
    </source>
</evidence>
<protein>
    <recommendedName>
        <fullName evidence="1">Pyrrolo-quinoline quinone repeat domain-containing protein</fullName>
    </recommendedName>
</protein>
<dbReference type="InterPro" id="IPR015943">
    <property type="entry name" value="WD40/YVTN_repeat-like_dom_sf"/>
</dbReference>
<dbReference type="InterPro" id="IPR002372">
    <property type="entry name" value="PQQ_rpt_dom"/>
</dbReference>